<gene>
    <name evidence="1" type="ORF">CUS_4372</name>
</gene>
<dbReference type="RefSeq" id="WP_002848101.1">
    <property type="nucleotide sequence ID" value="NZ_ADKM02000055.1"/>
</dbReference>
<dbReference type="EMBL" id="ADKM02000055">
    <property type="protein sequence ID" value="EGC03765.1"/>
    <property type="molecule type" value="Genomic_DNA"/>
</dbReference>
<accession>E9SAD0</accession>
<evidence type="ECO:0000313" key="1">
    <source>
        <dbReference type="EMBL" id="EGC03765.1"/>
    </source>
</evidence>
<name>E9SAD0_RUMAL</name>
<sequence>MMTYKEYLKATGLKDSMFAYKWWRIEIFHQSERDAIRFMIKNFQDREI</sequence>
<dbReference type="Proteomes" id="UP000004259">
    <property type="component" value="Unassembled WGS sequence"/>
</dbReference>
<dbReference type="AlphaFoldDB" id="E9SAD0"/>
<keyword evidence="2" id="KW-1185">Reference proteome</keyword>
<proteinExistence type="predicted"/>
<dbReference type="STRING" id="246199.CUS_4372"/>
<protein>
    <submittedName>
        <fullName evidence="1">Uncharacterized protein</fullName>
    </submittedName>
</protein>
<comment type="caution">
    <text evidence="1">The sequence shown here is derived from an EMBL/GenBank/DDBJ whole genome shotgun (WGS) entry which is preliminary data.</text>
</comment>
<organism evidence="1 2">
    <name type="scientific">Ruminococcus albus 8</name>
    <dbReference type="NCBI Taxonomy" id="246199"/>
    <lineage>
        <taxon>Bacteria</taxon>
        <taxon>Bacillati</taxon>
        <taxon>Bacillota</taxon>
        <taxon>Clostridia</taxon>
        <taxon>Eubacteriales</taxon>
        <taxon>Oscillospiraceae</taxon>
        <taxon>Ruminococcus</taxon>
    </lineage>
</organism>
<evidence type="ECO:0000313" key="2">
    <source>
        <dbReference type="Proteomes" id="UP000004259"/>
    </source>
</evidence>
<reference evidence="1 2" key="1">
    <citation type="submission" date="2011-02" db="EMBL/GenBank/DDBJ databases">
        <authorList>
            <person name="Nelson K.E."/>
            <person name="Sutton G."/>
            <person name="Torralba M."/>
            <person name="Durkin S."/>
            <person name="Harkins D."/>
            <person name="Montgomery R."/>
            <person name="Ziemer C."/>
            <person name="Klaassens E."/>
            <person name="Ocuiv P."/>
            <person name="Morrison M."/>
        </authorList>
    </citation>
    <scope>NUCLEOTIDE SEQUENCE [LARGE SCALE GENOMIC DNA]</scope>
    <source>
        <strain evidence="1 2">8</strain>
    </source>
</reference>